<protein>
    <submittedName>
        <fullName evidence="2">Uncharacterized protein</fullName>
    </submittedName>
</protein>
<dbReference type="AlphaFoldDB" id="A0A1B6M0J7"/>
<feature type="region of interest" description="Disordered" evidence="1">
    <location>
        <begin position="289"/>
        <end position="308"/>
    </location>
</feature>
<gene>
    <name evidence="2" type="ORF">g.6601</name>
</gene>
<feature type="region of interest" description="Disordered" evidence="1">
    <location>
        <begin position="129"/>
        <end position="186"/>
    </location>
</feature>
<feature type="compositionally biased region" description="Basic and acidic residues" evidence="1">
    <location>
        <begin position="155"/>
        <end position="169"/>
    </location>
</feature>
<feature type="non-terminal residue" evidence="2">
    <location>
        <position position="1"/>
    </location>
</feature>
<feature type="region of interest" description="Disordered" evidence="1">
    <location>
        <begin position="239"/>
        <end position="262"/>
    </location>
</feature>
<reference evidence="2" key="1">
    <citation type="submission" date="2015-11" db="EMBL/GenBank/DDBJ databases">
        <title>De novo transcriptome assembly of four potential Pierce s Disease insect vectors from Arizona vineyards.</title>
        <authorList>
            <person name="Tassone E.E."/>
        </authorList>
    </citation>
    <scope>NUCLEOTIDE SEQUENCE</scope>
</reference>
<sequence>EEGGASVDKVRGSGVRIVDMKSGEMALNNGKKTSGGTRIAEKEMRGAQMAGRGGWKGTGWLEKAGVGEANVVVTEGEEARIPGVKQGGGTRMSGIVTGKNGRERVEELVMARTEREKKTRIKRLRGEARNGIPESQGRGKVTEDTTGGVGNSRIPELDSGRLSRKDGMKRAGRTRTSQLEEARDVRMKRAEGASIAGIKEVREVRMNRRDIEEGSQMDIEEGSQMDIEEGSQMDIEEGSQMAGKGDWGETEMNGRGVEGSRITGIQAATIETQGKDRMEMVDGGEVRMAGLERKEESRRNRIKKSRRT</sequence>
<proteinExistence type="predicted"/>
<evidence type="ECO:0000313" key="2">
    <source>
        <dbReference type="EMBL" id="JAT29400.1"/>
    </source>
</evidence>
<accession>A0A1B6M0J7</accession>
<evidence type="ECO:0000256" key="1">
    <source>
        <dbReference type="SAM" id="MobiDB-lite"/>
    </source>
</evidence>
<organism evidence="2">
    <name type="scientific">Graphocephala atropunctata</name>
    <dbReference type="NCBI Taxonomy" id="36148"/>
    <lineage>
        <taxon>Eukaryota</taxon>
        <taxon>Metazoa</taxon>
        <taxon>Ecdysozoa</taxon>
        <taxon>Arthropoda</taxon>
        <taxon>Hexapoda</taxon>
        <taxon>Insecta</taxon>
        <taxon>Pterygota</taxon>
        <taxon>Neoptera</taxon>
        <taxon>Paraneoptera</taxon>
        <taxon>Hemiptera</taxon>
        <taxon>Auchenorrhyncha</taxon>
        <taxon>Membracoidea</taxon>
        <taxon>Cicadellidae</taxon>
        <taxon>Cicadellinae</taxon>
        <taxon>Cicadellini</taxon>
        <taxon>Graphocephala</taxon>
    </lineage>
</organism>
<dbReference type="EMBL" id="GEBQ01010577">
    <property type="protein sequence ID" value="JAT29400.1"/>
    <property type="molecule type" value="Transcribed_RNA"/>
</dbReference>
<feature type="compositionally biased region" description="Basic and acidic residues" evidence="1">
    <location>
        <begin position="290"/>
        <end position="299"/>
    </location>
</feature>
<name>A0A1B6M0J7_9HEMI</name>